<name>A0A3B0PL38_9BACT</name>
<dbReference type="GO" id="GO:0009166">
    <property type="term" value="P:nucleotide catabolic process"/>
    <property type="evidence" value="ECO:0007669"/>
    <property type="project" value="InterPro"/>
</dbReference>
<protein>
    <submittedName>
        <fullName evidence="2">Bifunctional UDP-sugar hydrolase/5'-nucleotidase periplasmic</fullName>
    </submittedName>
</protein>
<feature type="domain" description="5'-Nucleotidase C-terminal" evidence="1">
    <location>
        <begin position="1"/>
        <end position="42"/>
    </location>
</feature>
<feature type="non-terminal residue" evidence="2">
    <location>
        <position position="44"/>
    </location>
</feature>
<organism evidence="2 3">
    <name type="scientific">Metamycoplasma alkalescens</name>
    <dbReference type="NCBI Taxonomy" id="45363"/>
    <lineage>
        <taxon>Bacteria</taxon>
        <taxon>Bacillati</taxon>
        <taxon>Mycoplasmatota</taxon>
        <taxon>Mycoplasmoidales</taxon>
        <taxon>Metamycoplasmataceae</taxon>
        <taxon>Metamycoplasma</taxon>
    </lineage>
</organism>
<keyword evidence="2" id="KW-0378">Hydrolase</keyword>
<dbReference type="AlphaFoldDB" id="A0A3B0PL38"/>
<dbReference type="KEGG" id="mala:NCTC10135_01316"/>
<dbReference type="Proteomes" id="UP000259864">
    <property type="component" value="Chromosome 1"/>
</dbReference>
<evidence type="ECO:0000259" key="1">
    <source>
        <dbReference type="Pfam" id="PF02872"/>
    </source>
</evidence>
<sequence>MNGGGLRKDVPAGDVKREDILGISPFGNRAGAVRIKGSTFLKLW</sequence>
<dbReference type="Gene3D" id="3.90.780.10">
    <property type="entry name" value="5'-Nucleotidase, C-terminal domain"/>
    <property type="match status" value="1"/>
</dbReference>
<accession>A0A3B0PL38</accession>
<evidence type="ECO:0000313" key="3">
    <source>
        <dbReference type="Proteomes" id="UP000259864"/>
    </source>
</evidence>
<dbReference type="GO" id="GO:0016787">
    <property type="term" value="F:hydrolase activity"/>
    <property type="evidence" value="ECO:0007669"/>
    <property type="project" value="UniProtKB-KW"/>
</dbReference>
<dbReference type="InterPro" id="IPR036907">
    <property type="entry name" value="5'-Nucleotdase_C_sf"/>
</dbReference>
<proteinExistence type="predicted"/>
<gene>
    <name evidence="2" type="ORF">NCTC10135_01316</name>
</gene>
<dbReference type="InterPro" id="IPR008334">
    <property type="entry name" value="5'-Nucleotdase_C"/>
</dbReference>
<reference evidence="3" key="1">
    <citation type="submission" date="2018-06" db="EMBL/GenBank/DDBJ databases">
        <authorList>
            <consortium name="Pathogen Informatics"/>
        </authorList>
    </citation>
    <scope>NUCLEOTIDE SEQUENCE [LARGE SCALE GENOMIC DNA]</scope>
    <source>
        <strain evidence="3">NCTC10135</strain>
    </source>
</reference>
<dbReference type="EMBL" id="LS991949">
    <property type="protein sequence ID" value="SYV90791.1"/>
    <property type="molecule type" value="Genomic_DNA"/>
</dbReference>
<dbReference type="SUPFAM" id="SSF55816">
    <property type="entry name" value="5'-nucleotidase (syn. UDP-sugar hydrolase), C-terminal domain"/>
    <property type="match status" value="1"/>
</dbReference>
<evidence type="ECO:0000313" key="2">
    <source>
        <dbReference type="EMBL" id="SYV90791.1"/>
    </source>
</evidence>
<dbReference type="Pfam" id="PF02872">
    <property type="entry name" value="5_nucleotid_C"/>
    <property type="match status" value="1"/>
</dbReference>